<keyword evidence="1" id="KW-0597">Phosphoprotein</keyword>
<keyword evidence="4" id="KW-0418">Kinase</keyword>
<keyword evidence="5" id="KW-0067">ATP-binding</keyword>
<accession>A0ABS8TJQ3</accession>
<dbReference type="Proteomes" id="UP000823775">
    <property type="component" value="Unassembled WGS sequence"/>
</dbReference>
<reference evidence="6 7" key="1">
    <citation type="journal article" date="2021" name="BMC Genomics">
        <title>Datura genome reveals duplications of psychoactive alkaloid biosynthetic genes and high mutation rate following tissue culture.</title>
        <authorList>
            <person name="Rajewski A."/>
            <person name="Carter-House D."/>
            <person name="Stajich J."/>
            <person name="Litt A."/>
        </authorList>
    </citation>
    <scope>NUCLEOTIDE SEQUENCE [LARGE SCALE GENOMIC DNA]</scope>
    <source>
        <strain evidence="6">AR-01</strain>
    </source>
</reference>
<name>A0ABS8TJQ3_DATST</name>
<evidence type="ECO:0000256" key="3">
    <source>
        <dbReference type="ARBA" id="ARBA00022741"/>
    </source>
</evidence>
<evidence type="ECO:0000313" key="6">
    <source>
        <dbReference type="EMBL" id="MCD7471106.1"/>
    </source>
</evidence>
<keyword evidence="2" id="KW-0808">Transferase</keyword>
<dbReference type="SUPFAM" id="SSF56112">
    <property type="entry name" value="Protein kinase-like (PK-like)"/>
    <property type="match status" value="1"/>
</dbReference>
<comment type="caution">
    <text evidence="6">The sequence shown here is derived from an EMBL/GenBank/DDBJ whole genome shotgun (WGS) entry which is preliminary data.</text>
</comment>
<evidence type="ECO:0000256" key="5">
    <source>
        <dbReference type="ARBA" id="ARBA00022840"/>
    </source>
</evidence>
<dbReference type="Gene3D" id="3.30.200.20">
    <property type="entry name" value="Phosphorylase Kinase, domain 1"/>
    <property type="match status" value="1"/>
</dbReference>
<dbReference type="PANTHER" id="PTHR47983:SF22">
    <property type="entry name" value="PROLINE-RICH RECEPTOR-LIKE PROTEIN KINASE PERK2"/>
    <property type="match status" value="1"/>
</dbReference>
<evidence type="ECO:0000313" key="7">
    <source>
        <dbReference type="Proteomes" id="UP000823775"/>
    </source>
</evidence>
<proteinExistence type="predicted"/>
<dbReference type="PANTHER" id="PTHR47983">
    <property type="entry name" value="PTO-INTERACTING PROTEIN 1-LIKE"/>
    <property type="match status" value="1"/>
</dbReference>
<gene>
    <name evidence="6" type="ORF">HAX54_011393</name>
</gene>
<evidence type="ECO:0000256" key="4">
    <source>
        <dbReference type="ARBA" id="ARBA00022777"/>
    </source>
</evidence>
<keyword evidence="7" id="KW-1185">Reference proteome</keyword>
<organism evidence="6 7">
    <name type="scientific">Datura stramonium</name>
    <name type="common">Jimsonweed</name>
    <name type="synonym">Common thornapple</name>
    <dbReference type="NCBI Taxonomy" id="4076"/>
    <lineage>
        <taxon>Eukaryota</taxon>
        <taxon>Viridiplantae</taxon>
        <taxon>Streptophyta</taxon>
        <taxon>Embryophyta</taxon>
        <taxon>Tracheophyta</taxon>
        <taxon>Spermatophyta</taxon>
        <taxon>Magnoliopsida</taxon>
        <taxon>eudicotyledons</taxon>
        <taxon>Gunneridae</taxon>
        <taxon>Pentapetalae</taxon>
        <taxon>asterids</taxon>
        <taxon>lamiids</taxon>
        <taxon>Solanales</taxon>
        <taxon>Solanaceae</taxon>
        <taxon>Solanoideae</taxon>
        <taxon>Datureae</taxon>
        <taxon>Datura</taxon>
    </lineage>
</organism>
<evidence type="ECO:0000256" key="1">
    <source>
        <dbReference type="ARBA" id="ARBA00022553"/>
    </source>
</evidence>
<evidence type="ECO:0000256" key="2">
    <source>
        <dbReference type="ARBA" id="ARBA00022679"/>
    </source>
</evidence>
<protein>
    <recommendedName>
        <fullName evidence="8">Protein kinase domain-containing protein</fullName>
    </recommendedName>
</protein>
<keyword evidence="3" id="KW-0547">Nucleotide-binding</keyword>
<dbReference type="EMBL" id="JACEIK010001645">
    <property type="protein sequence ID" value="MCD7471106.1"/>
    <property type="molecule type" value="Genomic_DNA"/>
</dbReference>
<dbReference type="InterPro" id="IPR052101">
    <property type="entry name" value="Plant_StressResp_Kinase"/>
</dbReference>
<sequence length="191" mass="22124">MIMDVEMKEIANATPAGDGEMMKKSGIEMVREKFKEWDAWPYQYQFSNKDESPSWCPRVFTIFRDDAGAEGRLFNGTIVEGSENRPVIVKTWDYLMPLRDEQFHRLYKFCDEIELLTDGEANTHPNLVKLYGYCFDRRLAVVYDEDNFGWDEQMKVSTQLAVLLAWLHEKRIAVGSVTAACIMMDDVSLNP</sequence>
<dbReference type="InterPro" id="IPR011009">
    <property type="entry name" value="Kinase-like_dom_sf"/>
</dbReference>
<evidence type="ECO:0008006" key="8">
    <source>
        <dbReference type="Google" id="ProtNLM"/>
    </source>
</evidence>